<dbReference type="SUPFAM" id="SSF55326">
    <property type="entry name" value="PurM N-terminal domain-like"/>
    <property type="match status" value="1"/>
</dbReference>
<dbReference type="EC" id="6.3.3.1" evidence="3 12"/>
<feature type="domain" description="PurM-like C-terminal" evidence="14">
    <location>
        <begin position="180"/>
        <end position="344"/>
    </location>
</feature>
<keyword evidence="12" id="KW-0658">Purine biosynthesis</keyword>
<reference evidence="15 16" key="1">
    <citation type="submission" date="2020-01" db="EMBL/GenBank/DDBJ databases">
        <title>Microvirga sp. nov., an arsenate reduction bacterium isolated from Tibet hotspring sediments.</title>
        <authorList>
            <person name="Yuan C.-G."/>
        </authorList>
    </citation>
    <scope>NUCLEOTIDE SEQUENCE [LARGE SCALE GENOMIC DNA]</scope>
    <source>
        <strain evidence="15 16">SYSU G3D203</strain>
    </source>
</reference>
<dbReference type="InterPro" id="IPR036921">
    <property type="entry name" value="PurM-like_N_sf"/>
</dbReference>
<dbReference type="HAMAP" id="MF_00741">
    <property type="entry name" value="AIRS"/>
    <property type="match status" value="1"/>
</dbReference>
<proteinExistence type="inferred from homology"/>
<dbReference type="Proteomes" id="UP000818323">
    <property type="component" value="Unassembled WGS sequence"/>
</dbReference>
<dbReference type="PANTHER" id="PTHR10520">
    <property type="entry name" value="TRIFUNCTIONAL PURINE BIOSYNTHETIC PROTEIN ADENOSINE-3-RELATED"/>
    <property type="match status" value="1"/>
</dbReference>
<sequence>MTTEKQTNGLTYAQAGVDIDAGNAMVDQIKPLVRATRRPGADAEIGGFGGLFDLKAAGFRDPILVAANDGVGTKVKIAIDTGIHDTIGIDLVAMCVNDIIVQGAEPLFFLDYFATGKLSPEIGVQIVRGIAEGCRQAGCALIGGETAEMPGLYAKGDYDLAGFAVGAAERGTLLPKDVSVGDVLIGLPSSGVHSNGFSLVRRIVERSSLAWDAPAPFASGKTLAQALLEPTRIYVKTLLEVLRGGDGVNALCHITGGGFPDNIPRVLPDGVGVRLDLDAIAVPPVFGWLAKTGGVAESEMLRTFNCGIGMIVVASADQADAVVERLRQAGESPVRIGETIAHAGGERVQNSGSLKLR</sequence>
<dbReference type="Pfam" id="PF02769">
    <property type="entry name" value="AIRS_C"/>
    <property type="match status" value="1"/>
</dbReference>
<dbReference type="InterPro" id="IPR004733">
    <property type="entry name" value="PurM_cligase"/>
</dbReference>
<keyword evidence="5 12" id="KW-0436">Ligase</keyword>
<dbReference type="Pfam" id="PF00586">
    <property type="entry name" value="AIRS"/>
    <property type="match status" value="1"/>
</dbReference>
<evidence type="ECO:0000256" key="3">
    <source>
        <dbReference type="ARBA" id="ARBA00013047"/>
    </source>
</evidence>
<dbReference type="RefSeq" id="WP_161721594.1">
    <property type="nucleotide sequence ID" value="NZ_JAAAXI010000002.1"/>
</dbReference>
<comment type="catalytic activity">
    <reaction evidence="11 12">
        <text>2-formamido-N(1)-(5-O-phospho-beta-D-ribosyl)acetamidine + ATP = 5-amino-1-(5-phospho-beta-D-ribosyl)imidazole + ADP + phosphate + H(+)</text>
        <dbReference type="Rhea" id="RHEA:23032"/>
        <dbReference type="ChEBI" id="CHEBI:15378"/>
        <dbReference type="ChEBI" id="CHEBI:30616"/>
        <dbReference type="ChEBI" id="CHEBI:43474"/>
        <dbReference type="ChEBI" id="CHEBI:137981"/>
        <dbReference type="ChEBI" id="CHEBI:147287"/>
        <dbReference type="ChEBI" id="CHEBI:456216"/>
        <dbReference type="EC" id="6.3.3.1"/>
    </reaction>
</comment>
<evidence type="ECO:0000313" key="15">
    <source>
        <dbReference type="EMBL" id="NBJ22992.1"/>
    </source>
</evidence>
<dbReference type="GO" id="GO:0004641">
    <property type="term" value="F:phosphoribosylformylglycinamidine cyclo-ligase activity"/>
    <property type="evidence" value="ECO:0007669"/>
    <property type="project" value="UniProtKB-EC"/>
</dbReference>
<evidence type="ECO:0000256" key="9">
    <source>
        <dbReference type="ARBA" id="ARBA00032931"/>
    </source>
</evidence>
<evidence type="ECO:0000256" key="8">
    <source>
        <dbReference type="ARBA" id="ARBA00031908"/>
    </source>
</evidence>
<evidence type="ECO:0000256" key="10">
    <source>
        <dbReference type="ARBA" id="ARBA00033093"/>
    </source>
</evidence>
<evidence type="ECO:0000256" key="12">
    <source>
        <dbReference type="HAMAP-Rule" id="MF_00741"/>
    </source>
</evidence>
<gene>
    <name evidence="12" type="primary">purM</name>
    <name evidence="15" type="ORF">GR303_01285</name>
</gene>
<dbReference type="Gene3D" id="3.30.1330.10">
    <property type="entry name" value="PurM-like, N-terminal domain"/>
    <property type="match status" value="1"/>
</dbReference>
<evidence type="ECO:0000256" key="4">
    <source>
        <dbReference type="ARBA" id="ARBA00020367"/>
    </source>
</evidence>
<evidence type="ECO:0000256" key="5">
    <source>
        <dbReference type="ARBA" id="ARBA00022598"/>
    </source>
</evidence>
<evidence type="ECO:0000313" key="16">
    <source>
        <dbReference type="Proteomes" id="UP000818323"/>
    </source>
</evidence>
<evidence type="ECO:0000256" key="7">
    <source>
        <dbReference type="ARBA" id="ARBA00022840"/>
    </source>
</evidence>
<dbReference type="CDD" id="cd02196">
    <property type="entry name" value="PurM"/>
    <property type="match status" value="1"/>
</dbReference>
<dbReference type="InterPro" id="IPR016188">
    <property type="entry name" value="PurM-like_N"/>
</dbReference>
<dbReference type="Gene3D" id="3.90.650.10">
    <property type="entry name" value="PurM-like C-terminal domain"/>
    <property type="match status" value="1"/>
</dbReference>
<evidence type="ECO:0000256" key="2">
    <source>
        <dbReference type="ARBA" id="ARBA00010280"/>
    </source>
</evidence>
<organism evidence="15 16">
    <name type="scientific">Microvirga arsenatis</name>
    <dbReference type="NCBI Taxonomy" id="2692265"/>
    <lineage>
        <taxon>Bacteria</taxon>
        <taxon>Pseudomonadati</taxon>
        <taxon>Pseudomonadota</taxon>
        <taxon>Alphaproteobacteria</taxon>
        <taxon>Hyphomicrobiales</taxon>
        <taxon>Methylobacteriaceae</taxon>
        <taxon>Microvirga</taxon>
    </lineage>
</organism>
<dbReference type="EMBL" id="JAAAXJ010000001">
    <property type="protein sequence ID" value="NBJ22992.1"/>
    <property type="molecule type" value="Genomic_DNA"/>
</dbReference>
<comment type="subcellular location">
    <subcellularLocation>
        <location evidence="12">Cytoplasm</location>
    </subcellularLocation>
</comment>
<keyword evidence="16" id="KW-1185">Reference proteome</keyword>
<keyword evidence="12" id="KW-0963">Cytoplasm</keyword>
<dbReference type="InterPro" id="IPR010918">
    <property type="entry name" value="PurM-like_C_dom"/>
</dbReference>
<name>A0ABW9YRU4_9HYPH</name>
<protein>
    <recommendedName>
        <fullName evidence="4 12">Phosphoribosylformylglycinamidine cyclo-ligase</fullName>
        <ecNumber evidence="3 12">6.3.3.1</ecNumber>
    </recommendedName>
    <alternativeName>
        <fullName evidence="9 12">AIR synthase</fullName>
    </alternativeName>
    <alternativeName>
        <fullName evidence="10 12">AIRS</fullName>
    </alternativeName>
    <alternativeName>
        <fullName evidence="8 12">Phosphoribosyl-aminoimidazole synthetase</fullName>
    </alternativeName>
</protein>
<evidence type="ECO:0000256" key="6">
    <source>
        <dbReference type="ARBA" id="ARBA00022741"/>
    </source>
</evidence>
<evidence type="ECO:0000259" key="13">
    <source>
        <dbReference type="Pfam" id="PF00586"/>
    </source>
</evidence>
<accession>A0ABW9YRU4</accession>
<evidence type="ECO:0000256" key="1">
    <source>
        <dbReference type="ARBA" id="ARBA00004686"/>
    </source>
</evidence>
<dbReference type="PANTHER" id="PTHR10520:SF12">
    <property type="entry name" value="TRIFUNCTIONAL PURINE BIOSYNTHETIC PROTEIN ADENOSINE-3"/>
    <property type="match status" value="1"/>
</dbReference>
<evidence type="ECO:0000259" key="14">
    <source>
        <dbReference type="Pfam" id="PF02769"/>
    </source>
</evidence>
<dbReference type="SUPFAM" id="SSF56042">
    <property type="entry name" value="PurM C-terminal domain-like"/>
    <property type="match status" value="1"/>
</dbReference>
<comment type="caution">
    <text evidence="15">The sequence shown here is derived from an EMBL/GenBank/DDBJ whole genome shotgun (WGS) entry which is preliminary data.</text>
</comment>
<comment type="similarity">
    <text evidence="2 12">Belongs to the AIR synthase family.</text>
</comment>
<dbReference type="NCBIfam" id="TIGR00878">
    <property type="entry name" value="purM"/>
    <property type="match status" value="1"/>
</dbReference>
<evidence type="ECO:0000256" key="11">
    <source>
        <dbReference type="ARBA" id="ARBA00049057"/>
    </source>
</evidence>
<dbReference type="InterPro" id="IPR036676">
    <property type="entry name" value="PurM-like_C_sf"/>
</dbReference>
<keyword evidence="7 12" id="KW-0067">ATP-binding</keyword>
<feature type="domain" description="PurM-like N-terminal" evidence="13">
    <location>
        <begin position="64"/>
        <end position="167"/>
    </location>
</feature>
<comment type="pathway">
    <text evidence="1 12">Purine metabolism; IMP biosynthesis via de novo pathway; 5-amino-1-(5-phospho-D-ribosyl)imidazole from N(2)-formyl-N(1)-(5-phospho-D-ribosyl)glycinamide: step 2/2.</text>
</comment>
<keyword evidence="6 12" id="KW-0547">Nucleotide-binding</keyword>